<keyword evidence="2" id="KW-1185">Reference proteome</keyword>
<accession>A0A916JPD9</accession>
<name>A0A916JPD9_9FLAO</name>
<dbReference type="KEGG" id="ptan:CRYO30217_02986"/>
<dbReference type="Proteomes" id="UP000683507">
    <property type="component" value="Chromosome"/>
</dbReference>
<proteinExistence type="predicted"/>
<evidence type="ECO:0000313" key="2">
    <source>
        <dbReference type="Proteomes" id="UP000683507"/>
    </source>
</evidence>
<dbReference type="AlphaFoldDB" id="A0A916JPD9"/>
<dbReference type="EMBL" id="OU015584">
    <property type="protein sequence ID" value="CAG5086036.1"/>
    <property type="molecule type" value="Genomic_DNA"/>
</dbReference>
<evidence type="ECO:0000313" key="1">
    <source>
        <dbReference type="EMBL" id="CAG5086036.1"/>
    </source>
</evidence>
<reference evidence="1" key="1">
    <citation type="submission" date="2021-04" db="EMBL/GenBank/DDBJ databases">
        <authorList>
            <person name="Rodrigo-Torres L."/>
            <person name="Arahal R. D."/>
            <person name="Lucena T."/>
        </authorList>
    </citation>
    <scope>NUCLEOTIDE SEQUENCE</scope>
    <source>
        <strain evidence="1">AS29M-1</strain>
    </source>
</reference>
<dbReference type="RefSeq" id="WP_258543180.1">
    <property type="nucleotide sequence ID" value="NZ_OU015584.1"/>
</dbReference>
<protein>
    <submittedName>
        <fullName evidence="1">Uncharacterized protein</fullName>
    </submittedName>
</protein>
<gene>
    <name evidence="1" type="ORF">CRYO30217_02986</name>
</gene>
<sequence length="61" mass="7408">MEVFFNHLNPAVIKCIMLKMSKRELDEVAEFIKQQLIELDPGNKRNMYLKLYQWYLNRFVG</sequence>
<organism evidence="1 2">
    <name type="scientific">Parvicella tangerina</name>
    <dbReference type="NCBI Taxonomy" id="2829795"/>
    <lineage>
        <taxon>Bacteria</taxon>
        <taxon>Pseudomonadati</taxon>
        <taxon>Bacteroidota</taxon>
        <taxon>Flavobacteriia</taxon>
        <taxon>Flavobacteriales</taxon>
        <taxon>Parvicellaceae</taxon>
        <taxon>Parvicella</taxon>
    </lineage>
</organism>